<accession>A0ABU1G721</accession>
<keyword evidence="2" id="KW-1185">Reference proteome</keyword>
<gene>
    <name evidence="1" type="ORF">QC815_00010</name>
</gene>
<evidence type="ECO:0000313" key="1">
    <source>
        <dbReference type="EMBL" id="MDR5873295.1"/>
    </source>
</evidence>
<reference evidence="1 2" key="1">
    <citation type="submission" date="2023-04" db="EMBL/GenBank/DDBJ databases">
        <title>A long-awaited taxogenomic arrangement of the family Halomonadaceae.</title>
        <authorList>
            <person name="De La Haba R."/>
            <person name="Chuvochina M."/>
            <person name="Wittouck S."/>
            <person name="Arahal D.R."/>
            <person name="Sanchez-Porro C."/>
            <person name="Hugenholtz P."/>
            <person name="Ventosa A."/>
        </authorList>
    </citation>
    <scope>NUCLEOTIDE SEQUENCE [LARGE SCALE GENOMIC DNA]</scope>
    <source>
        <strain evidence="1 2">DSM 18042</strain>
    </source>
</reference>
<dbReference type="RefSeq" id="WP_309766256.1">
    <property type="nucleotide sequence ID" value="NZ_JARWAI010000001.1"/>
</dbReference>
<proteinExistence type="predicted"/>
<protein>
    <submittedName>
        <fullName evidence="1">Uncharacterized protein</fullName>
    </submittedName>
</protein>
<sequence>MQENPAGRLHEILTQLKDSSPSSKMKNIWADVLGIDKNDEMKVVRQVIEVYGLTLEIEKLIKLKPEINHELYLASFDIMENITSPTNFHKSWHEVSGQFETDVLTRLEFCSYELSRGGCRL</sequence>
<dbReference type="Proteomes" id="UP001269267">
    <property type="component" value="Unassembled WGS sequence"/>
</dbReference>
<name>A0ABU1G721_9GAMM</name>
<organism evidence="1 2">
    <name type="scientific">Vreelandella gomseomensis</name>
    <dbReference type="NCBI Taxonomy" id="370766"/>
    <lineage>
        <taxon>Bacteria</taxon>
        <taxon>Pseudomonadati</taxon>
        <taxon>Pseudomonadota</taxon>
        <taxon>Gammaproteobacteria</taxon>
        <taxon>Oceanospirillales</taxon>
        <taxon>Halomonadaceae</taxon>
        <taxon>Vreelandella</taxon>
    </lineage>
</organism>
<dbReference type="EMBL" id="JARWAI010000001">
    <property type="protein sequence ID" value="MDR5873295.1"/>
    <property type="molecule type" value="Genomic_DNA"/>
</dbReference>
<evidence type="ECO:0000313" key="2">
    <source>
        <dbReference type="Proteomes" id="UP001269267"/>
    </source>
</evidence>
<comment type="caution">
    <text evidence="1">The sequence shown here is derived from an EMBL/GenBank/DDBJ whole genome shotgun (WGS) entry which is preliminary data.</text>
</comment>